<evidence type="ECO:0000256" key="2">
    <source>
        <dbReference type="ARBA" id="ARBA00023125"/>
    </source>
</evidence>
<dbReference type="Proteomes" id="UP001208656">
    <property type="component" value="Unassembled WGS sequence"/>
</dbReference>
<dbReference type="PANTHER" id="PTHR43479">
    <property type="entry name" value="ACREF/ENVCD OPERON REPRESSOR-RELATED"/>
    <property type="match status" value="1"/>
</dbReference>
<evidence type="ECO:0000256" key="1">
    <source>
        <dbReference type="ARBA" id="ARBA00022491"/>
    </source>
</evidence>
<accession>A0ABT2WG41</accession>
<evidence type="ECO:0000256" key="3">
    <source>
        <dbReference type="PROSITE-ProRule" id="PRU00335"/>
    </source>
</evidence>
<sequence length="221" mass="25435">MNDYSFIFHSFQHRKIQNKVEGERVLKNNQKPKYKQIIDAAVITIAENGYHQCQVSKIAKQAGVADGTIYLYFKNKEDILISLFKEKMQQFIQNLSEIIAGKNTAAEKLLLLVENHFRILSEDHALAIVTQLELRQTNKELRLKINDILKGYLQLIDNILEEGIQNGEFAPALDIRLTRQMIFGTIDETATNWVMNDHKYDLVSLAPKIHQLLIHGCGNHH</sequence>
<proteinExistence type="predicted"/>
<dbReference type="PROSITE" id="PS50977">
    <property type="entry name" value="HTH_TETR_2"/>
    <property type="match status" value="1"/>
</dbReference>
<evidence type="ECO:0000259" key="4">
    <source>
        <dbReference type="PROSITE" id="PS50977"/>
    </source>
</evidence>
<feature type="domain" description="HTH tetR-type" evidence="4">
    <location>
        <begin position="31"/>
        <end position="91"/>
    </location>
</feature>
<organism evidence="5 6">
    <name type="scientific">Pallidibacillus thermolactis</name>
    <dbReference type="NCBI Taxonomy" id="251051"/>
    <lineage>
        <taxon>Bacteria</taxon>
        <taxon>Bacillati</taxon>
        <taxon>Bacillota</taxon>
        <taxon>Bacilli</taxon>
        <taxon>Bacillales</taxon>
        <taxon>Bacillaceae</taxon>
        <taxon>Pallidibacillus</taxon>
    </lineage>
</organism>
<name>A0ABT2WG41_9BACI</name>
<dbReference type="SUPFAM" id="SSF48498">
    <property type="entry name" value="Tetracyclin repressor-like, C-terminal domain"/>
    <property type="match status" value="1"/>
</dbReference>
<dbReference type="SUPFAM" id="SSF46689">
    <property type="entry name" value="Homeodomain-like"/>
    <property type="match status" value="1"/>
</dbReference>
<dbReference type="InterPro" id="IPR013570">
    <property type="entry name" value="Tscrpt_reg_YsiA_C"/>
</dbReference>
<keyword evidence="1" id="KW-0678">Repressor</keyword>
<protein>
    <submittedName>
        <fullName evidence="5">TetR family transcriptional regulator</fullName>
    </submittedName>
</protein>
<dbReference type="InterPro" id="IPR050624">
    <property type="entry name" value="HTH-type_Tx_Regulator"/>
</dbReference>
<keyword evidence="2 3" id="KW-0238">DNA-binding</keyword>
<dbReference type="InterPro" id="IPR009057">
    <property type="entry name" value="Homeodomain-like_sf"/>
</dbReference>
<gene>
    <name evidence="5" type="ORF">OEV82_09390</name>
</gene>
<dbReference type="Pfam" id="PF08359">
    <property type="entry name" value="TetR_C_4"/>
    <property type="match status" value="1"/>
</dbReference>
<evidence type="ECO:0000313" key="6">
    <source>
        <dbReference type="Proteomes" id="UP001208656"/>
    </source>
</evidence>
<dbReference type="Gene3D" id="1.10.10.60">
    <property type="entry name" value="Homeodomain-like"/>
    <property type="match status" value="1"/>
</dbReference>
<reference evidence="5 6" key="1">
    <citation type="submission" date="2022-10" db="EMBL/GenBank/DDBJ databases">
        <title>Description of Fervidibacillus gen. nov. in the family Fervidibacillaceae fam. nov. with two species, Fervidibacillus albus sp. nov., and Fervidibacillus halotolerans sp. nov., isolated from tidal flat sediments.</title>
        <authorList>
            <person name="Kwon K.K."/>
            <person name="Yang S.-H."/>
        </authorList>
    </citation>
    <scope>NUCLEOTIDE SEQUENCE [LARGE SCALE GENOMIC DNA]</scope>
    <source>
        <strain evidence="5 6">DSM 23332</strain>
    </source>
</reference>
<dbReference type="InterPro" id="IPR036271">
    <property type="entry name" value="Tet_transcr_reg_TetR-rel_C_sf"/>
</dbReference>
<dbReference type="Pfam" id="PF00440">
    <property type="entry name" value="TetR_N"/>
    <property type="match status" value="1"/>
</dbReference>
<evidence type="ECO:0000313" key="5">
    <source>
        <dbReference type="EMBL" id="MCU9594669.1"/>
    </source>
</evidence>
<keyword evidence="6" id="KW-1185">Reference proteome</keyword>
<feature type="DNA-binding region" description="H-T-H motif" evidence="3">
    <location>
        <begin position="54"/>
        <end position="73"/>
    </location>
</feature>
<comment type="caution">
    <text evidence="5">The sequence shown here is derived from an EMBL/GenBank/DDBJ whole genome shotgun (WGS) entry which is preliminary data.</text>
</comment>
<dbReference type="PANTHER" id="PTHR43479:SF11">
    <property type="entry name" value="ACREF_ENVCD OPERON REPRESSOR-RELATED"/>
    <property type="match status" value="1"/>
</dbReference>
<dbReference type="EMBL" id="JAOUSE010000026">
    <property type="protein sequence ID" value="MCU9594669.1"/>
    <property type="molecule type" value="Genomic_DNA"/>
</dbReference>
<dbReference type="Gene3D" id="1.10.357.10">
    <property type="entry name" value="Tetracycline Repressor, domain 2"/>
    <property type="match status" value="1"/>
</dbReference>
<dbReference type="InterPro" id="IPR001647">
    <property type="entry name" value="HTH_TetR"/>
</dbReference>
<dbReference type="RefSeq" id="WP_173661951.1">
    <property type="nucleotide sequence ID" value="NZ_JAOUSE010000026.1"/>
</dbReference>
<dbReference type="PRINTS" id="PR00455">
    <property type="entry name" value="HTHTETR"/>
</dbReference>